<dbReference type="AlphaFoldDB" id="A0A6C0LZV3"/>
<accession>A0A6C0LZV3</accession>
<organism evidence="1">
    <name type="scientific">viral metagenome</name>
    <dbReference type="NCBI Taxonomy" id="1070528"/>
    <lineage>
        <taxon>unclassified sequences</taxon>
        <taxon>metagenomes</taxon>
        <taxon>organismal metagenomes</taxon>
    </lineage>
</organism>
<protein>
    <submittedName>
        <fullName evidence="1">Uncharacterized protein</fullName>
    </submittedName>
</protein>
<name>A0A6C0LZV3_9ZZZZ</name>
<dbReference type="EMBL" id="MN740612">
    <property type="protein sequence ID" value="QHU35793.1"/>
    <property type="molecule type" value="Genomic_DNA"/>
</dbReference>
<evidence type="ECO:0000313" key="1">
    <source>
        <dbReference type="EMBL" id="QHU35793.1"/>
    </source>
</evidence>
<sequence length="160" mass="18416">MASQNKEEAKIKFIEYVQPTNVLSNNCYKADGRIERAVQQQSDLSYQTRVDDESVLRFGGNCGKPFEIPFGGQMIQLCKDRERNLDPSGYIRNGSMVGRGFGQVDTFSQIQFGEMTRQMMSPAEETEIDRIHPLNRNFNVMGFYPYPKDTRSMNKTYSQQ</sequence>
<reference evidence="1" key="1">
    <citation type="journal article" date="2020" name="Nature">
        <title>Giant virus diversity and host interactions through global metagenomics.</title>
        <authorList>
            <person name="Schulz F."/>
            <person name="Roux S."/>
            <person name="Paez-Espino D."/>
            <person name="Jungbluth S."/>
            <person name="Walsh D.A."/>
            <person name="Denef V.J."/>
            <person name="McMahon K.D."/>
            <person name="Konstantinidis K.T."/>
            <person name="Eloe-Fadrosh E.A."/>
            <person name="Kyrpides N.C."/>
            <person name="Woyke T."/>
        </authorList>
    </citation>
    <scope>NUCLEOTIDE SEQUENCE</scope>
    <source>
        <strain evidence="1">GVMAG-S-1035085-51</strain>
    </source>
</reference>
<proteinExistence type="predicted"/>